<evidence type="ECO:0000256" key="2">
    <source>
        <dbReference type="ARBA" id="ARBA00009904"/>
    </source>
</evidence>
<feature type="transmembrane region" description="Helical" evidence="9">
    <location>
        <begin position="544"/>
        <end position="565"/>
    </location>
</feature>
<dbReference type="AlphaFoldDB" id="A0A0L0HB88"/>
<keyword evidence="3 9" id="KW-0813">Transport</keyword>
<evidence type="ECO:0000256" key="1">
    <source>
        <dbReference type="ARBA" id="ARBA00004141"/>
    </source>
</evidence>
<dbReference type="GO" id="GO:0007035">
    <property type="term" value="P:vacuolar acidification"/>
    <property type="evidence" value="ECO:0007669"/>
    <property type="project" value="TreeGrafter"/>
</dbReference>
<dbReference type="eggNOG" id="KOG2189">
    <property type="taxonomic scope" value="Eukaryota"/>
</dbReference>
<keyword evidence="10" id="KW-0175">Coiled coil</keyword>
<protein>
    <recommendedName>
        <fullName evidence="9">V-type proton ATPase subunit a</fullName>
    </recommendedName>
</protein>
<evidence type="ECO:0000256" key="7">
    <source>
        <dbReference type="ARBA" id="ARBA00023065"/>
    </source>
</evidence>
<dbReference type="InParanoid" id="A0A0L0HB88"/>
<dbReference type="Proteomes" id="UP000053201">
    <property type="component" value="Unassembled WGS sequence"/>
</dbReference>
<proteinExistence type="inferred from homology"/>
<feature type="transmembrane region" description="Helical" evidence="9">
    <location>
        <begin position="773"/>
        <end position="796"/>
    </location>
</feature>
<accession>A0A0L0HB88</accession>
<dbReference type="GeneID" id="27690238"/>
<dbReference type="GO" id="GO:0000220">
    <property type="term" value="C:vacuolar proton-transporting V-type ATPase, V0 domain"/>
    <property type="evidence" value="ECO:0007669"/>
    <property type="project" value="InterPro"/>
</dbReference>
<evidence type="ECO:0000256" key="5">
    <source>
        <dbReference type="ARBA" id="ARBA00022781"/>
    </source>
</evidence>
<dbReference type="Pfam" id="PF01496">
    <property type="entry name" value="V_ATPase_I"/>
    <property type="match status" value="1"/>
</dbReference>
<dbReference type="OMA" id="FYLWFFL"/>
<dbReference type="VEuPathDB" id="FungiDB:SPPG_06975"/>
<evidence type="ECO:0000256" key="8">
    <source>
        <dbReference type="ARBA" id="ARBA00023136"/>
    </source>
</evidence>
<dbReference type="InterPro" id="IPR026028">
    <property type="entry name" value="V-type_ATPase_116kDa_su_euka"/>
</dbReference>
<keyword evidence="8 9" id="KW-0472">Membrane</keyword>
<evidence type="ECO:0000256" key="4">
    <source>
        <dbReference type="ARBA" id="ARBA00022692"/>
    </source>
</evidence>
<keyword evidence="5 9" id="KW-0375">Hydrogen ion transport</keyword>
<dbReference type="STRING" id="645134.A0A0L0HB88"/>
<sequence length="839" mass="96124">MAGNLFRSEEMSLIQLYIPLEIAQPTVAELGELGQVEFRDLNPNVNAFQRAFVNEIRRLDEMERKLRFLESQIHKAEIPVRPLDSSMYYARSRTQQEIDELEERLNDYEARIQQMITSLETLNKRYLELTELRHVLRETAIFFDEATSRTEDILGAPHREDTHLLAPAGTLEQPDDSEAAERGESALRTANLGFVAGVIPRSRMGTFERILFRALRGNLYMNYAEIDEPIIDPATDEVVQKNVFIIFAHGKQLLAKIRKICESMGATVYPVDERPEKRREDAQEVLNRLEDLKHVLDNTRNARRIELAKVAENMESWSTIVKKEKAIYHTMNMFNYDVNRKALIAEGWCPTLSINALQYSLRGVTERTGSTIPPILNELRTRLTPPTYHRTNKFTAGFQDIVDAYGVATYREVNPGLFTVITFPFLFAVMFGDFGHGIFMTAMAAWMVIQEKKLAKIKDEIWQMFFGGRYIILLMGAFSIYTGLIYNDIFSRAMNLFGSGWEFHERGGKWYGEKKWTYVFGVDPAWHGSDNALLFSNSYKMKQAIVFGVMHMTFGICLNVCNYTYFKKKMSIYTEFLPQVIFFLSIFGYLAILIIYKWATYWPDPSRAPGLLNTLIYMFLSPGSVAEKDQLFKGQAGLQVFLLLVAFVCVPWMLFAKPYFLNKEHQKRGGLGYANLSDENLPENRTSSGSSDPRPSEEGDGGHVEMSHDGHEHFDFGEIMIHQMIHTIEFCLGTISNTASYLRLWALSLAHAQLSEVLWVMVMGSALTRTGPFLPFALVIAFCMWFVLTIGILLLMEGLSAFLHALRLHWVEFQNKFYGGTGKKFEPFAFARILAESEE</sequence>
<feature type="transmembrane region" description="Helical" evidence="9">
    <location>
        <begin position="425"/>
        <end position="449"/>
    </location>
</feature>
<feature type="compositionally biased region" description="Basic and acidic residues" evidence="11">
    <location>
        <begin position="694"/>
        <end position="704"/>
    </location>
</feature>
<keyword evidence="13" id="KW-1185">Reference proteome</keyword>
<keyword evidence="6 9" id="KW-1133">Transmembrane helix</keyword>
<comment type="function">
    <text evidence="9">Essential component of the vacuolar proton pump (V-ATPase), a multimeric enzyme that catalyzes the translocation of protons across the membranes. Required for assembly and activity of the V-ATPase.</text>
</comment>
<dbReference type="OrthoDB" id="10264220at2759"/>
<feature type="transmembrane region" description="Helical" evidence="9">
    <location>
        <begin position="744"/>
        <end position="767"/>
    </location>
</feature>
<organism evidence="12 13">
    <name type="scientific">Spizellomyces punctatus (strain DAOM BR117)</name>
    <dbReference type="NCBI Taxonomy" id="645134"/>
    <lineage>
        <taxon>Eukaryota</taxon>
        <taxon>Fungi</taxon>
        <taxon>Fungi incertae sedis</taxon>
        <taxon>Chytridiomycota</taxon>
        <taxon>Chytridiomycota incertae sedis</taxon>
        <taxon>Chytridiomycetes</taxon>
        <taxon>Spizellomycetales</taxon>
        <taxon>Spizellomycetaceae</taxon>
        <taxon>Spizellomyces</taxon>
    </lineage>
</organism>
<dbReference type="RefSeq" id="XP_016606028.1">
    <property type="nucleotide sequence ID" value="XM_016755164.1"/>
</dbReference>
<evidence type="ECO:0000313" key="13">
    <source>
        <dbReference type="Proteomes" id="UP000053201"/>
    </source>
</evidence>
<dbReference type="CDD" id="cd14688">
    <property type="entry name" value="bZIP_YAP"/>
    <property type="match status" value="1"/>
</dbReference>
<evidence type="ECO:0000256" key="11">
    <source>
        <dbReference type="SAM" id="MobiDB-lite"/>
    </source>
</evidence>
<feature type="compositionally biased region" description="Polar residues" evidence="11">
    <location>
        <begin position="683"/>
        <end position="693"/>
    </location>
</feature>
<evidence type="ECO:0000256" key="6">
    <source>
        <dbReference type="ARBA" id="ARBA00022989"/>
    </source>
</evidence>
<comment type="similarity">
    <text evidence="2 9">Belongs to the V-ATPase 116 kDa subunit family.</text>
</comment>
<dbReference type="EMBL" id="KQ257462">
    <property type="protein sequence ID" value="KNC97988.1"/>
    <property type="molecule type" value="Genomic_DNA"/>
</dbReference>
<reference evidence="12 13" key="1">
    <citation type="submission" date="2009-08" db="EMBL/GenBank/DDBJ databases">
        <title>The Genome Sequence of Spizellomyces punctatus strain DAOM BR117.</title>
        <authorList>
            <consortium name="The Broad Institute Genome Sequencing Platform"/>
            <person name="Russ C."/>
            <person name="Cuomo C."/>
            <person name="Shea T."/>
            <person name="Young S.K."/>
            <person name="Zeng Q."/>
            <person name="Koehrsen M."/>
            <person name="Haas B."/>
            <person name="Borodovsky M."/>
            <person name="Guigo R."/>
            <person name="Alvarado L."/>
            <person name="Berlin A."/>
            <person name="Bochicchio J."/>
            <person name="Borenstein D."/>
            <person name="Chapman S."/>
            <person name="Chen Z."/>
            <person name="Engels R."/>
            <person name="Freedman E."/>
            <person name="Gellesch M."/>
            <person name="Goldberg J."/>
            <person name="Griggs A."/>
            <person name="Gujja S."/>
            <person name="Heiman D."/>
            <person name="Hepburn T."/>
            <person name="Howarth C."/>
            <person name="Jen D."/>
            <person name="Larson L."/>
            <person name="Lewis B."/>
            <person name="Mehta T."/>
            <person name="Park D."/>
            <person name="Pearson M."/>
            <person name="Roberts A."/>
            <person name="Saif S."/>
            <person name="Shenoy N."/>
            <person name="Sisk P."/>
            <person name="Stolte C."/>
            <person name="Sykes S."/>
            <person name="Thomson T."/>
            <person name="Walk T."/>
            <person name="White J."/>
            <person name="Yandava C."/>
            <person name="Burger G."/>
            <person name="Gray M.W."/>
            <person name="Holland P.W.H."/>
            <person name="King N."/>
            <person name="Lang F.B.F."/>
            <person name="Roger A.J."/>
            <person name="Ruiz-Trillo I."/>
            <person name="Lander E."/>
            <person name="Nusbaum C."/>
        </authorList>
    </citation>
    <scope>NUCLEOTIDE SEQUENCE [LARGE SCALE GENOMIC DNA]</scope>
    <source>
        <strain evidence="12 13">DAOM BR117</strain>
    </source>
</reference>
<feature type="region of interest" description="Disordered" evidence="11">
    <location>
        <begin position="674"/>
        <end position="704"/>
    </location>
</feature>
<feature type="transmembrane region" description="Helical" evidence="9">
    <location>
        <begin position="636"/>
        <end position="655"/>
    </location>
</feature>
<gene>
    <name evidence="12" type="ORF">SPPG_06975</name>
</gene>
<dbReference type="GO" id="GO:0046961">
    <property type="term" value="F:proton-transporting ATPase activity, rotational mechanism"/>
    <property type="evidence" value="ECO:0007669"/>
    <property type="project" value="InterPro"/>
</dbReference>
<feature type="transmembrane region" description="Helical" evidence="9">
    <location>
        <begin position="577"/>
        <end position="599"/>
    </location>
</feature>
<keyword evidence="7 9" id="KW-0406">Ion transport</keyword>
<dbReference type="FunCoup" id="A0A0L0HB88">
    <property type="interactions" value="165"/>
</dbReference>
<evidence type="ECO:0000313" key="12">
    <source>
        <dbReference type="EMBL" id="KNC97988.1"/>
    </source>
</evidence>
<comment type="subcellular location">
    <subcellularLocation>
        <location evidence="1">Membrane</location>
        <topology evidence="1">Multi-pass membrane protein</topology>
    </subcellularLocation>
</comment>
<evidence type="ECO:0000256" key="9">
    <source>
        <dbReference type="RuleBase" id="RU361189"/>
    </source>
</evidence>
<dbReference type="GO" id="GO:0000329">
    <property type="term" value="C:fungal-type vacuole membrane"/>
    <property type="evidence" value="ECO:0007669"/>
    <property type="project" value="TreeGrafter"/>
</dbReference>
<dbReference type="PANTHER" id="PTHR11629">
    <property type="entry name" value="VACUOLAR PROTON ATPASES"/>
    <property type="match status" value="1"/>
</dbReference>
<evidence type="ECO:0000256" key="10">
    <source>
        <dbReference type="SAM" id="Coils"/>
    </source>
</evidence>
<dbReference type="GO" id="GO:0051117">
    <property type="term" value="F:ATPase binding"/>
    <property type="evidence" value="ECO:0007669"/>
    <property type="project" value="TreeGrafter"/>
</dbReference>
<dbReference type="PANTHER" id="PTHR11629:SF63">
    <property type="entry name" value="V-TYPE PROTON ATPASE SUBUNIT A"/>
    <property type="match status" value="1"/>
</dbReference>
<name>A0A0L0HB88_SPIPD</name>
<dbReference type="InterPro" id="IPR002490">
    <property type="entry name" value="V-ATPase_116kDa_su"/>
</dbReference>
<dbReference type="PIRSF" id="PIRSF001293">
    <property type="entry name" value="ATP6V0A1"/>
    <property type="match status" value="1"/>
</dbReference>
<feature type="coiled-coil region" evidence="10">
    <location>
        <begin position="52"/>
        <end position="125"/>
    </location>
</feature>
<keyword evidence="4 9" id="KW-0812">Transmembrane</keyword>
<feature type="transmembrane region" description="Helical" evidence="9">
    <location>
        <begin position="470"/>
        <end position="487"/>
    </location>
</feature>
<evidence type="ECO:0000256" key="3">
    <source>
        <dbReference type="ARBA" id="ARBA00022448"/>
    </source>
</evidence>